<protein>
    <submittedName>
        <fullName evidence="1">Uncharacterized protein</fullName>
    </submittedName>
</protein>
<keyword evidence="2" id="KW-1185">Reference proteome</keyword>
<reference evidence="1" key="1">
    <citation type="submission" date="2018-11" db="EMBL/GenBank/DDBJ databases">
        <authorList>
            <consortium name="Pathogen Informatics"/>
        </authorList>
    </citation>
    <scope>NUCLEOTIDE SEQUENCE</scope>
</reference>
<dbReference type="AlphaFoldDB" id="A0A448X8Z3"/>
<accession>A0A448X8Z3</accession>
<gene>
    <name evidence="1" type="ORF">PXEA_LOCUS24626</name>
</gene>
<evidence type="ECO:0000313" key="1">
    <source>
        <dbReference type="EMBL" id="VEL31186.1"/>
    </source>
</evidence>
<proteinExistence type="predicted"/>
<organism evidence="1 2">
    <name type="scientific">Protopolystoma xenopodis</name>
    <dbReference type="NCBI Taxonomy" id="117903"/>
    <lineage>
        <taxon>Eukaryota</taxon>
        <taxon>Metazoa</taxon>
        <taxon>Spiralia</taxon>
        <taxon>Lophotrochozoa</taxon>
        <taxon>Platyhelminthes</taxon>
        <taxon>Monogenea</taxon>
        <taxon>Polyopisthocotylea</taxon>
        <taxon>Polystomatidea</taxon>
        <taxon>Polystomatidae</taxon>
        <taxon>Protopolystoma</taxon>
    </lineage>
</organism>
<evidence type="ECO:0000313" key="2">
    <source>
        <dbReference type="Proteomes" id="UP000784294"/>
    </source>
</evidence>
<dbReference type="EMBL" id="CAAALY010119564">
    <property type="protein sequence ID" value="VEL31186.1"/>
    <property type="molecule type" value="Genomic_DNA"/>
</dbReference>
<sequence length="130" mass="14450">MQASRRFSPNPTTLASQVNAIHSRLLGLSFRLDACIGSDVHVLVQRMDELIDFVKMAIDFSILPLPVELFTICTKLTLKARPFHTSALSAHGFVQNNLISSNCTRWNVVIPDNFSSIPSRPSLLTYTSSM</sequence>
<comment type="caution">
    <text evidence="1">The sequence shown here is derived from an EMBL/GenBank/DDBJ whole genome shotgun (WGS) entry which is preliminary data.</text>
</comment>
<name>A0A448X8Z3_9PLAT</name>
<dbReference type="Proteomes" id="UP000784294">
    <property type="component" value="Unassembled WGS sequence"/>
</dbReference>